<name>A0A229SZ03_9PSEU</name>
<dbReference type="AlphaFoldDB" id="A0A229SZ03"/>
<reference evidence="3" key="1">
    <citation type="submission" date="2017-07" db="EMBL/GenBank/DDBJ databases">
        <title>Comparative genome mining reveals phylogenetic distribution patterns of secondary metabolites in Amycolatopsis.</title>
        <authorList>
            <person name="Adamek M."/>
            <person name="Alanjary M."/>
            <person name="Sales-Ortells H."/>
            <person name="Goodfellow M."/>
            <person name="Bull A.T."/>
            <person name="Kalinowski J."/>
            <person name="Ziemert N."/>
        </authorList>
    </citation>
    <scope>NUCLEOTIDE SEQUENCE [LARGE SCALE GENOMIC DNA]</scope>
    <source>
        <strain evidence="3">H5</strain>
    </source>
</reference>
<feature type="domain" description="Aminoglycoside phosphotransferase" evidence="1">
    <location>
        <begin position="41"/>
        <end position="259"/>
    </location>
</feature>
<dbReference type="Pfam" id="PF01636">
    <property type="entry name" value="APH"/>
    <property type="match status" value="1"/>
</dbReference>
<keyword evidence="3" id="KW-1185">Reference proteome</keyword>
<organism evidence="2 3">
    <name type="scientific">Amycolatopsis vastitatis</name>
    <dbReference type="NCBI Taxonomy" id="1905142"/>
    <lineage>
        <taxon>Bacteria</taxon>
        <taxon>Bacillati</taxon>
        <taxon>Actinomycetota</taxon>
        <taxon>Actinomycetes</taxon>
        <taxon>Pseudonocardiales</taxon>
        <taxon>Pseudonocardiaceae</taxon>
        <taxon>Amycolatopsis</taxon>
    </lineage>
</organism>
<dbReference type="Gene3D" id="3.90.1200.10">
    <property type="match status" value="1"/>
</dbReference>
<dbReference type="InterPro" id="IPR041726">
    <property type="entry name" value="ACAD10_11_N"/>
</dbReference>
<dbReference type="InterPro" id="IPR052898">
    <property type="entry name" value="ACAD10-like"/>
</dbReference>
<dbReference type="Gene3D" id="3.30.200.20">
    <property type="entry name" value="Phosphorylase Kinase, domain 1"/>
    <property type="match status" value="1"/>
</dbReference>
<dbReference type="InterPro" id="IPR011009">
    <property type="entry name" value="Kinase-like_dom_sf"/>
</dbReference>
<evidence type="ECO:0000313" key="3">
    <source>
        <dbReference type="Proteomes" id="UP000215199"/>
    </source>
</evidence>
<dbReference type="Proteomes" id="UP000215199">
    <property type="component" value="Unassembled WGS sequence"/>
</dbReference>
<accession>A0A229SZ03</accession>
<dbReference type="CDD" id="cd05154">
    <property type="entry name" value="ACAD10_11_N-like"/>
    <property type="match status" value="1"/>
</dbReference>
<dbReference type="OrthoDB" id="3806873at2"/>
<dbReference type="SUPFAM" id="SSF56112">
    <property type="entry name" value="Protein kinase-like (PK-like)"/>
    <property type="match status" value="1"/>
</dbReference>
<dbReference type="InterPro" id="IPR002575">
    <property type="entry name" value="Aminoglycoside_PTrfase"/>
</dbReference>
<dbReference type="PANTHER" id="PTHR47829">
    <property type="entry name" value="HYDROLASE, PUTATIVE (AFU_ORTHOLOGUE AFUA_1G12880)-RELATED"/>
    <property type="match status" value="1"/>
</dbReference>
<proteinExistence type="predicted"/>
<gene>
    <name evidence="2" type="ORF">CF165_28245</name>
</gene>
<evidence type="ECO:0000259" key="1">
    <source>
        <dbReference type="Pfam" id="PF01636"/>
    </source>
</evidence>
<dbReference type="EMBL" id="NMUL01000030">
    <property type="protein sequence ID" value="OXM64226.1"/>
    <property type="molecule type" value="Genomic_DNA"/>
</dbReference>
<protein>
    <submittedName>
        <fullName evidence="2">Acyl-CoA dehydrogenase</fullName>
    </submittedName>
</protein>
<dbReference type="RefSeq" id="WP_093950596.1">
    <property type="nucleotide sequence ID" value="NZ_NMUL01000030.1"/>
</dbReference>
<dbReference type="PANTHER" id="PTHR47829:SF1">
    <property type="entry name" value="HAD FAMILY PHOSPHATASE"/>
    <property type="match status" value="1"/>
</dbReference>
<comment type="caution">
    <text evidence="2">The sequence shown here is derived from an EMBL/GenBank/DDBJ whole genome shotgun (WGS) entry which is preliminary data.</text>
</comment>
<sequence>MGDRPAGVQGPRGRPMTGVDVDALRGYFEREIPEFRGELAIELIHGGRSNLTYAVTDGTHRWVLRRPPLGHLTPTAHDVGREFRVMAALGPTDVPVPRTVVSCEDPAVLGAPFTVVSHVDGPVLRDGASLPEIDVRRYTTALVDELVKLHALVPAEIGLGAFGRPEGFLGRQLRRWRGQWDRVATRELSTVDELHERLVKATPPESGAALVHGDYRWDNTILGTGSRIAAIVDWEMAALGDPLTDLGLLLVYWDPRVAPVLGVRHVPTAHPGFPAAADLAGQYARRSGRDLTELAFYQALGWFKLAVIAEGIHARHRAGQSVGTGFDDVGGAVPHLIGAGLGLLT</sequence>
<evidence type="ECO:0000313" key="2">
    <source>
        <dbReference type="EMBL" id="OXM64226.1"/>
    </source>
</evidence>